<protein>
    <recommendedName>
        <fullName evidence="2">Gp37 protein</fullName>
    </recommendedName>
</protein>
<organism evidence="1">
    <name type="scientific">Candidatus Kentrum sp. LFY</name>
    <dbReference type="NCBI Taxonomy" id="2126342"/>
    <lineage>
        <taxon>Bacteria</taxon>
        <taxon>Pseudomonadati</taxon>
        <taxon>Pseudomonadota</taxon>
        <taxon>Gammaproteobacteria</taxon>
        <taxon>Candidatus Kentrum</taxon>
    </lineage>
</organism>
<evidence type="ECO:0008006" key="2">
    <source>
        <dbReference type="Google" id="ProtNLM"/>
    </source>
</evidence>
<reference evidence="1" key="1">
    <citation type="submission" date="2019-02" db="EMBL/GenBank/DDBJ databases">
        <authorList>
            <person name="Gruber-Vodicka R. H."/>
            <person name="Seah K. B. B."/>
        </authorList>
    </citation>
    <scope>NUCLEOTIDE SEQUENCE</scope>
    <source>
        <strain evidence="1">BECK_M6</strain>
    </source>
</reference>
<evidence type="ECO:0000313" key="1">
    <source>
        <dbReference type="EMBL" id="VFJ90834.1"/>
    </source>
</evidence>
<name>A0A450UE45_9GAMM</name>
<accession>A0A450UE45</accession>
<dbReference type="AlphaFoldDB" id="A0A450UE45"/>
<dbReference type="Pfam" id="PF23840">
    <property type="entry name" value="Phage_tail_terminator"/>
    <property type="match status" value="1"/>
</dbReference>
<dbReference type="InterPro" id="IPR056912">
    <property type="entry name" value="Phage_JBD30_tail_term-like"/>
</dbReference>
<gene>
    <name evidence="1" type="ORF">BECKLFY1418A_GA0070994_101330</name>
</gene>
<proteinExistence type="predicted"/>
<sequence>MESLTPLIEHLKQKPTDFHGRWFRRVAGAGDFASARQDALPLPVCWVIRGADKVNHAGERAEDVTVVLDVVIAIENERTRKTGETDDLLLAYRKAVRALLLGWEMTTDVEPMRFAGGMVMEYTARDFFWRDRYEFDVLITNYLPDPPGYHSTVYSGGDL</sequence>
<dbReference type="EMBL" id="CAADFH010000013">
    <property type="protein sequence ID" value="VFJ90834.1"/>
    <property type="molecule type" value="Genomic_DNA"/>
</dbReference>